<dbReference type="Proteomes" id="UP000034103">
    <property type="component" value="Chromosome"/>
</dbReference>
<feature type="compositionally biased region" description="Polar residues" evidence="2">
    <location>
        <begin position="162"/>
        <end position="175"/>
    </location>
</feature>
<proteinExistence type="predicted"/>
<dbReference type="Gene3D" id="1.10.287.1490">
    <property type="match status" value="1"/>
</dbReference>
<sequence>MKMDIDDRVDSLYKLARNYPDNRELQEAVAVIKSLRSSQGQYKRWNQQYRDDNSHLKDQIVEISATNIDLQKELDSLNSEMQNLTEEKAKITAEREKVIAELKQIQMEVKVAAYNVRSTKSVYGKLTILWTLVKSLFLDDNWEDFGSIDNNLPSDPDRPQMGSGQSNINKSLLDK</sequence>
<evidence type="ECO:0000313" key="4">
    <source>
        <dbReference type="Proteomes" id="UP000034103"/>
    </source>
</evidence>
<name>A0A0F6U369_MICAE</name>
<protein>
    <submittedName>
        <fullName evidence="3">Uncharacterized protein</fullName>
    </submittedName>
</protein>
<feature type="region of interest" description="Disordered" evidence="2">
    <location>
        <begin position="149"/>
        <end position="175"/>
    </location>
</feature>
<gene>
    <name evidence="3" type="ORF">MYAER_1186</name>
</gene>
<evidence type="ECO:0000256" key="2">
    <source>
        <dbReference type="SAM" id="MobiDB-lite"/>
    </source>
</evidence>
<organism evidence="3 4">
    <name type="scientific">Microcystis aeruginosa NIES-2549</name>
    <dbReference type="NCBI Taxonomy" id="1641812"/>
    <lineage>
        <taxon>Bacteria</taxon>
        <taxon>Bacillati</taxon>
        <taxon>Cyanobacteriota</taxon>
        <taxon>Cyanophyceae</taxon>
        <taxon>Oscillatoriophycideae</taxon>
        <taxon>Chroococcales</taxon>
        <taxon>Microcystaceae</taxon>
        <taxon>Microcystis</taxon>
    </lineage>
</organism>
<dbReference type="EMBL" id="CP011304">
    <property type="protein sequence ID" value="AKE63544.1"/>
    <property type="molecule type" value="Genomic_DNA"/>
</dbReference>
<accession>A0A0F6U369</accession>
<keyword evidence="1" id="KW-0175">Coiled coil</keyword>
<dbReference type="RefSeq" id="WP_235614805.1">
    <property type="nucleotide sequence ID" value="NZ_CP011304.1"/>
</dbReference>
<dbReference type="AlphaFoldDB" id="A0A0F6U369"/>
<evidence type="ECO:0000256" key="1">
    <source>
        <dbReference type="SAM" id="Coils"/>
    </source>
</evidence>
<reference evidence="3 4" key="1">
    <citation type="journal article" date="2015" name="Genome Announc.">
        <title>Complete Genome Sequence of Microcystis aeruginosa NIES-2549, a Bloom-Forming Cyanobacterium from Lake Kasumigaura, Japan.</title>
        <authorList>
            <person name="Yamaguchi H."/>
            <person name="Suzuki S."/>
            <person name="Tanabe Y."/>
            <person name="Osana Y."/>
            <person name="Shimura Y."/>
            <person name="Ishida K."/>
            <person name="Kawachi M."/>
        </authorList>
    </citation>
    <scope>NUCLEOTIDE SEQUENCE [LARGE SCALE GENOMIC DNA]</scope>
    <source>
        <strain evidence="3 4">NIES-2549</strain>
    </source>
</reference>
<dbReference type="HOGENOM" id="CLU_123239_0_0_3"/>
<feature type="coiled-coil region" evidence="1">
    <location>
        <begin position="60"/>
        <end position="108"/>
    </location>
</feature>
<dbReference type="PATRIC" id="fig|1641812.3.peg.1228"/>
<evidence type="ECO:0000313" key="3">
    <source>
        <dbReference type="EMBL" id="AKE63544.1"/>
    </source>
</evidence>